<evidence type="ECO:0000313" key="1">
    <source>
        <dbReference type="EMBL" id="MCW1912993.1"/>
    </source>
</evidence>
<gene>
    <name evidence="1" type="ORF">OJ996_05390</name>
</gene>
<dbReference type="EMBL" id="JAPDDR010000002">
    <property type="protein sequence ID" value="MCW1912993.1"/>
    <property type="molecule type" value="Genomic_DNA"/>
</dbReference>
<evidence type="ECO:0000313" key="2">
    <source>
        <dbReference type="Proteomes" id="UP001165653"/>
    </source>
</evidence>
<dbReference type="Proteomes" id="UP001165653">
    <property type="component" value="Unassembled WGS sequence"/>
</dbReference>
<keyword evidence="2" id="KW-1185">Reference proteome</keyword>
<protein>
    <submittedName>
        <fullName evidence="1">Uncharacterized protein</fullName>
    </submittedName>
</protein>
<reference evidence="1" key="1">
    <citation type="submission" date="2022-10" db="EMBL/GenBank/DDBJ databases">
        <title>Luteolibacter sp. GHJ8, whole genome shotgun sequencing project.</title>
        <authorList>
            <person name="Zhao G."/>
            <person name="Shen L."/>
        </authorList>
    </citation>
    <scope>NUCLEOTIDE SEQUENCE</scope>
    <source>
        <strain evidence="1">GHJ8</strain>
    </source>
</reference>
<organism evidence="1 2">
    <name type="scientific">Luteolibacter rhizosphaerae</name>
    <dbReference type="NCBI Taxonomy" id="2989719"/>
    <lineage>
        <taxon>Bacteria</taxon>
        <taxon>Pseudomonadati</taxon>
        <taxon>Verrucomicrobiota</taxon>
        <taxon>Verrucomicrobiia</taxon>
        <taxon>Verrucomicrobiales</taxon>
        <taxon>Verrucomicrobiaceae</taxon>
        <taxon>Luteolibacter</taxon>
    </lineage>
</organism>
<sequence length="317" mass="35558">MRKSGIYLMHLSYPPISNQEGDWLYNDPNVRDILKRSKLYFIGQREELLFEDVAHPNGPDGVWVFNLKCGAQICGPLALDFGQLDLPDSIQVELGPKCLKIRALPLHADQEPVYWCTPDILLYQHSHGVVHVTGLADTKPLSTFKLHYVGISKKGDSFSRLFDGHVNRSKILSNEGQIKTEARLTDEVMLFMFHIDDISIQTDIGISDIDEAFGGGVDSIEQMTMVADAEKAFANIMKTHYNRESYDSYPKSKDGLWGRGLDSYAFAINEQLIFQTNTCQIAGGELFSEAEPDLIHVSGELVSLISTPRRSDPPKEH</sequence>
<name>A0ABT3FZJ7_9BACT</name>
<proteinExistence type="predicted"/>
<dbReference type="RefSeq" id="WP_264511975.1">
    <property type="nucleotide sequence ID" value="NZ_JAPDDR010000002.1"/>
</dbReference>
<accession>A0ABT3FZJ7</accession>
<comment type="caution">
    <text evidence="1">The sequence shown here is derived from an EMBL/GenBank/DDBJ whole genome shotgun (WGS) entry which is preliminary data.</text>
</comment>